<organism evidence="1 2">
    <name type="scientific">Candidatus Schekmanbacteria bacterium RBG_13_48_7</name>
    <dbReference type="NCBI Taxonomy" id="1817878"/>
    <lineage>
        <taxon>Bacteria</taxon>
        <taxon>Candidatus Schekmaniibacteriota</taxon>
    </lineage>
</organism>
<evidence type="ECO:0000313" key="1">
    <source>
        <dbReference type="EMBL" id="OGL41346.1"/>
    </source>
</evidence>
<accession>A0A1F7RIE3</accession>
<dbReference type="AlphaFoldDB" id="A0A1F7RIE3"/>
<dbReference type="GO" id="GO:0042910">
    <property type="term" value="F:xenobiotic transmembrane transporter activity"/>
    <property type="evidence" value="ECO:0007669"/>
    <property type="project" value="TreeGrafter"/>
</dbReference>
<dbReference type="Proteomes" id="UP000179266">
    <property type="component" value="Unassembled WGS sequence"/>
</dbReference>
<dbReference type="PANTHER" id="PTHR32063">
    <property type="match status" value="1"/>
</dbReference>
<evidence type="ECO:0008006" key="3">
    <source>
        <dbReference type="Google" id="ProtNLM"/>
    </source>
</evidence>
<evidence type="ECO:0000313" key="2">
    <source>
        <dbReference type="Proteomes" id="UP000179266"/>
    </source>
</evidence>
<dbReference type="Gene3D" id="1.20.1640.10">
    <property type="entry name" value="Multidrug efflux transporter AcrB transmembrane domain"/>
    <property type="match status" value="1"/>
</dbReference>
<dbReference type="SUPFAM" id="SSF82693">
    <property type="entry name" value="Multidrug efflux transporter AcrB pore domain, PN1, PN2, PC1 and PC2 subdomains"/>
    <property type="match status" value="2"/>
</dbReference>
<proteinExistence type="predicted"/>
<dbReference type="InterPro" id="IPR027463">
    <property type="entry name" value="AcrB_DN_DC_subdom"/>
</dbReference>
<dbReference type="Gene3D" id="3.30.70.1430">
    <property type="entry name" value="Multidrug efflux transporter AcrB pore domain"/>
    <property type="match status" value="1"/>
</dbReference>
<protein>
    <recommendedName>
        <fullName evidence="3">Acriflavine resistance protein B</fullName>
    </recommendedName>
</protein>
<dbReference type="SUPFAM" id="SSF82714">
    <property type="entry name" value="Multidrug efflux transporter AcrB TolC docking domain, DN and DC subdomains"/>
    <property type="match status" value="1"/>
</dbReference>
<name>A0A1F7RIE3_9BACT</name>
<dbReference type="Gene3D" id="3.30.70.1320">
    <property type="entry name" value="Multidrug efflux transporter AcrB pore domain like"/>
    <property type="match status" value="1"/>
</dbReference>
<gene>
    <name evidence="1" type="ORF">A2161_20295</name>
</gene>
<dbReference type="Pfam" id="PF00873">
    <property type="entry name" value="ACR_tran"/>
    <property type="match status" value="1"/>
</dbReference>
<sequence length="294" mass="32811">MNSINLQGGTQITLQFDLDRNIDAAAQDVLAMIAKAARQLLPDMPNPPIYQKVNPADQPILYIALSSPVLPLSTVNEYADTFIAQRISMISGVAQVLIYGSQKYAVRIQLNPNNLVSRQIGIDEVASAVRQQNVNLPTGLLSGPYKSFTIEATGNLTTADASRPIIVVYRNGRPVRLEELGNIIDSVENDKISTWYKDARAIVLAIQRQPGTNTVEIVDNIHKLLSKFKNQIPASVDLTIMRIRGTSYTSAVWKRIKSLRICRSDHVDRNRQEKCHYDDRLCDFSSAYRRNNSG</sequence>
<comment type="caution">
    <text evidence="1">The sequence shown here is derived from an EMBL/GenBank/DDBJ whole genome shotgun (WGS) entry which is preliminary data.</text>
</comment>
<dbReference type="EMBL" id="MGDD01000349">
    <property type="protein sequence ID" value="OGL41346.1"/>
    <property type="molecule type" value="Genomic_DNA"/>
</dbReference>
<dbReference type="Gene3D" id="3.30.2090.10">
    <property type="entry name" value="Multidrug efflux transporter AcrB TolC docking domain, DN and DC subdomains"/>
    <property type="match status" value="1"/>
</dbReference>
<reference evidence="1 2" key="1">
    <citation type="journal article" date="2016" name="Nat. Commun.">
        <title>Thousands of microbial genomes shed light on interconnected biogeochemical processes in an aquifer system.</title>
        <authorList>
            <person name="Anantharaman K."/>
            <person name="Brown C.T."/>
            <person name="Hug L.A."/>
            <person name="Sharon I."/>
            <person name="Castelle C.J."/>
            <person name="Probst A.J."/>
            <person name="Thomas B.C."/>
            <person name="Singh A."/>
            <person name="Wilkins M.J."/>
            <person name="Karaoz U."/>
            <person name="Brodie E.L."/>
            <person name="Williams K.H."/>
            <person name="Hubbard S.S."/>
            <person name="Banfield J.F."/>
        </authorList>
    </citation>
    <scope>NUCLEOTIDE SEQUENCE [LARGE SCALE GENOMIC DNA]</scope>
</reference>
<dbReference type="PANTHER" id="PTHR32063:SF21">
    <property type="entry name" value="MULTIDRUG RESISTANCE PROTEIN MDTB"/>
    <property type="match status" value="1"/>
</dbReference>
<dbReference type="InterPro" id="IPR001036">
    <property type="entry name" value="Acrflvin-R"/>
</dbReference>
<dbReference type="GO" id="GO:0005886">
    <property type="term" value="C:plasma membrane"/>
    <property type="evidence" value="ECO:0007669"/>
    <property type="project" value="TreeGrafter"/>
</dbReference>